<dbReference type="InterPro" id="IPR036388">
    <property type="entry name" value="WH-like_DNA-bd_sf"/>
</dbReference>
<dbReference type="CDD" id="cd00090">
    <property type="entry name" value="HTH_ARSR"/>
    <property type="match status" value="1"/>
</dbReference>
<evidence type="ECO:0000313" key="4">
    <source>
        <dbReference type="Proteomes" id="UP000296352"/>
    </source>
</evidence>
<dbReference type="InterPro" id="IPR043129">
    <property type="entry name" value="ATPase_NBD"/>
</dbReference>
<dbReference type="InterPro" id="IPR011991">
    <property type="entry name" value="ArsR-like_HTH"/>
</dbReference>
<dbReference type="PANTHER" id="PTHR18964:SF149">
    <property type="entry name" value="BIFUNCTIONAL UDP-N-ACETYLGLUCOSAMINE 2-EPIMERASE_N-ACETYLMANNOSAMINE KINASE"/>
    <property type="match status" value="1"/>
</dbReference>
<dbReference type="InterPro" id="IPR036390">
    <property type="entry name" value="WH_DNA-bd_sf"/>
</dbReference>
<organism evidence="3 4">
    <name type="scientific">Corynebacterium endometrii</name>
    <dbReference type="NCBI Taxonomy" id="2488819"/>
    <lineage>
        <taxon>Bacteria</taxon>
        <taxon>Bacillati</taxon>
        <taxon>Actinomycetota</taxon>
        <taxon>Actinomycetes</taxon>
        <taxon>Mycobacteriales</taxon>
        <taxon>Corynebacteriaceae</taxon>
        <taxon>Corynebacterium</taxon>
    </lineage>
</organism>
<dbReference type="SUPFAM" id="SSF46785">
    <property type="entry name" value="Winged helix' DNA-binding domain"/>
    <property type="match status" value="1"/>
</dbReference>
<dbReference type="EMBL" id="CP039247">
    <property type="protein sequence ID" value="QCB27419.1"/>
    <property type="molecule type" value="Genomic_DNA"/>
</dbReference>
<evidence type="ECO:0000313" key="3">
    <source>
        <dbReference type="EMBL" id="QCB27419.1"/>
    </source>
</evidence>
<comment type="similarity">
    <text evidence="1">Belongs to the ROK (NagC/XylR) family.</text>
</comment>
<gene>
    <name evidence="3" type="ORF">CENDO_00545</name>
</gene>
<sequence length="387" mass="40645">MNKAEPAFSRLQTPAAKCLHLVRLNPIITRSELVELTGLSQPTITRAVGSLLDAGLIQQRMDLTRSHGRGRPTVPLELATNNWMLAGIAVGTKSTHIALFDTKGRPLRDLDIETHVAELTHEDFIEHIIAGVHRLSTGLDYTLVSMGVSTSGRVDEDGRVYAPNLGWDGLDVPSLLRNHFGVPVIVSSAIPAILGSETQAADLSETAPVLVLFADDSIGAALSNSSGVRQIVPLPTVSSDLLNLDGAAAERALTTAGVLKSLKDAGAGQESLAAAVAAGEDTGSGAGATARAILDERARLLGEVAAELIDEYRPATVVVAGSAFYSDSSAPKKFAASARAACSTPTEDVELRMIPTHREIVRAVARAVALDQLLRTPLALGKTLERA</sequence>
<dbReference type="SUPFAM" id="SSF53067">
    <property type="entry name" value="Actin-like ATPase domain"/>
    <property type="match status" value="1"/>
</dbReference>
<dbReference type="Gene3D" id="3.30.420.40">
    <property type="match status" value="1"/>
</dbReference>
<evidence type="ECO:0000256" key="1">
    <source>
        <dbReference type="ARBA" id="ARBA00006479"/>
    </source>
</evidence>
<dbReference type="KEGG" id="cee:CENDO_00545"/>
<dbReference type="Pfam" id="PF12802">
    <property type="entry name" value="MarR_2"/>
    <property type="match status" value="1"/>
</dbReference>
<proteinExistence type="inferred from homology"/>
<evidence type="ECO:0000259" key="2">
    <source>
        <dbReference type="Pfam" id="PF12802"/>
    </source>
</evidence>
<dbReference type="PANTHER" id="PTHR18964">
    <property type="entry name" value="ROK (REPRESSOR, ORF, KINASE) FAMILY"/>
    <property type="match status" value="1"/>
</dbReference>
<feature type="domain" description="HTH marR-type" evidence="2">
    <location>
        <begin position="20"/>
        <end position="60"/>
    </location>
</feature>
<dbReference type="Gene3D" id="1.10.10.10">
    <property type="entry name" value="Winged helix-like DNA-binding domain superfamily/Winged helix DNA-binding domain"/>
    <property type="match status" value="1"/>
</dbReference>
<dbReference type="Pfam" id="PF00480">
    <property type="entry name" value="ROK"/>
    <property type="match status" value="1"/>
</dbReference>
<dbReference type="InterPro" id="IPR000600">
    <property type="entry name" value="ROK"/>
</dbReference>
<dbReference type="InterPro" id="IPR000835">
    <property type="entry name" value="HTH_MarR-typ"/>
</dbReference>
<dbReference type="Proteomes" id="UP000296352">
    <property type="component" value="Chromosome"/>
</dbReference>
<reference evidence="3 4" key="1">
    <citation type="submission" date="2019-04" db="EMBL/GenBank/DDBJ databases">
        <title>Corynebacterium endometrii sp. nov., isolated from the uterus of a cow with endometritis.</title>
        <authorList>
            <person name="Ballas P."/>
            <person name="Ruckert C."/>
            <person name="Wagener K."/>
            <person name="Drillich M."/>
            <person name="Kaempfer P."/>
            <person name="Busse H.-J."/>
            <person name="Ehling-Schulz M."/>
        </authorList>
    </citation>
    <scope>NUCLEOTIDE SEQUENCE [LARGE SCALE GENOMIC DNA]</scope>
    <source>
        <strain evidence="3 4">LMM-1653</strain>
    </source>
</reference>
<dbReference type="CDD" id="cd23763">
    <property type="entry name" value="ASKHA_ATPase_ROK"/>
    <property type="match status" value="1"/>
</dbReference>
<dbReference type="AlphaFoldDB" id="A0A4P7QDG4"/>
<dbReference type="OrthoDB" id="3605644at2"/>
<dbReference type="RefSeq" id="WP_136140298.1">
    <property type="nucleotide sequence ID" value="NZ_CP039247.1"/>
</dbReference>
<protein>
    <submittedName>
        <fullName evidence="3">ROK family protein</fullName>
    </submittedName>
</protein>
<keyword evidence="4" id="KW-1185">Reference proteome</keyword>
<name>A0A4P7QDG4_9CORY</name>
<accession>A0A4P7QDG4</accession>